<reference evidence="2" key="1">
    <citation type="journal article" date="2020" name="mSystems">
        <title>Genome- and Community-Level Interaction Insights into Carbon Utilization and Element Cycling Functions of Hydrothermarchaeota in Hydrothermal Sediment.</title>
        <authorList>
            <person name="Zhou Z."/>
            <person name="Liu Y."/>
            <person name="Xu W."/>
            <person name="Pan J."/>
            <person name="Luo Z.H."/>
            <person name="Li M."/>
        </authorList>
    </citation>
    <scope>NUCLEOTIDE SEQUENCE [LARGE SCALE GENOMIC DNA]</scope>
    <source>
        <strain evidence="2">SpSt-508</strain>
    </source>
</reference>
<evidence type="ECO:0000256" key="1">
    <source>
        <dbReference type="SAM" id="Phobius"/>
    </source>
</evidence>
<accession>A0A7C4LR47</accession>
<evidence type="ECO:0000313" key="2">
    <source>
        <dbReference type="EMBL" id="HGT39771.1"/>
    </source>
</evidence>
<sequence>MLPWILAQGEWNVSWYVLPLAAAISLVYSASRYELPERILRRAARLFVTIVGCMAALFVVLYVLSYGL</sequence>
<keyword evidence="1" id="KW-0472">Membrane</keyword>
<feature type="transmembrane region" description="Helical" evidence="1">
    <location>
        <begin position="43"/>
        <end position="64"/>
    </location>
</feature>
<protein>
    <submittedName>
        <fullName evidence="2">Uncharacterized protein</fullName>
    </submittedName>
</protein>
<gene>
    <name evidence="2" type="ORF">ENS64_10995</name>
</gene>
<feature type="transmembrane region" description="Helical" evidence="1">
    <location>
        <begin position="13"/>
        <end position="31"/>
    </location>
</feature>
<proteinExistence type="predicted"/>
<keyword evidence="1" id="KW-0812">Transmembrane</keyword>
<dbReference type="AlphaFoldDB" id="A0A7C4LR47"/>
<comment type="caution">
    <text evidence="2">The sequence shown here is derived from an EMBL/GenBank/DDBJ whole genome shotgun (WGS) entry which is preliminary data.</text>
</comment>
<name>A0A7C4LR47_9PLAN</name>
<organism evidence="2">
    <name type="scientific">Schlesneria paludicola</name>
    <dbReference type="NCBI Taxonomy" id="360056"/>
    <lineage>
        <taxon>Bacteria</taxon>
        <taxon>Pseudomonadati</taxon>
        <taxon>Planctomycetota</taxon>
        <taxon>Planctomycetia</taxon>
        <taxon>Planctomycetales</taxon>
        <taxon>Planctomycetaceae</taxon>
        <taxon>Schlesneria</taxon>
    </lineage>
</organism>
<keyword evidence="1" id="KW-1133">Transmembrane helix</keyword>
<dbReference type="EMBL" id="DSVQ01000015">
    <property type="protein sequence ID" value="HGT39771.1"/>
    <property type="molecule type" value="Genomic_DNA"/>
</dbReference>